<keyword evidence="4" id="KW-1185">Reference proteome</keyword>
<dbReference type="PhylomeDB" id="T1JMI2"/>
<dbReference type="SUPFAM" id="SSF48350">
    <property type="entry name" value="GTPase activation domain, GAP"/>
    <property type="match status" value="1"/>
</dbReference>
<evidence type="ECO:0000313" key="3">
    <source>
        <dbReference type="EnsemblMetazoa" id="SMAR015062-PA"/>
    </source>
</evidence>
<name>T1JMI2_STRMM</name>
<reference evidence="3" key="2">
    <citation type="submission" date="2015-02" db="UniProtKB">
        <authorList>
            <consortium name="EnsemblMetazoa"/>
        </authorList>
    </citation>
    <scope>IDENTIFICATION</scope>
</reference>
<reference evidence="4" key="1">
    <citation type="submission" date="2011-05" db="EMBL/GenBank/DDBJ databases">
        <authorList>
            <person name="Richards S.R."/>
            <person name="Qu J."/>
            <person name="Jiang H."/>
            <person name="Jhangiani S.N."/>
            <person name="Agravi P."/>
            <person name="Goodspeed R."/>
            <person name="Gross S."/>
            <person name="Mandapat C."/>
            <person name="Jackson L."/>
            <person name="Mathew T."/>
            <person name="Pu L."/>
            <person name="Thornton R."/>
            <person name="Saada N."/>
            <person name="Wilczek-Boney K.B."/>
            <person name="Lee S."/>
            <person name="Kovar C."/>
            <person name="Wu Y."/>
            <person name="Scherer S.E."/>
            <person name="Worley K.C."/>
            <person name="Muzny D.M."/>
            <person name="Gibbs R."/>
        </authorList>
    </citation>
    <scope>NUCLEOTIDE SEQUENCE</scope>
    <source>
        <strain evidence="4">Brora</strain>
    </source>
</reference>
<dbReference type="GO" id="GO:0005096">
    <property type="term" value="F:GTPase activator activity"/>
    <property type="evidence" value="ECO:0007669"/>
    <property type="project" value="InterPro"/>
</dbReference>
<evidence type="ECO:0000256" key="1">
    <source>
        <dbReference type="SAM" id="MobiDB-lite"/>
    </source>
</evidence>
<dbReference type="STRING" id="126957.T1JMI2"/>
<dbReference type="EMBL" id="JH431714">
    <property type="status" value="NOT_ANNOTATED_CDS"/>
    <property type="molecule type" value="Genomic_DNA"/>
</dbReference>
<dbReference type="AlphaFoldDB" id="T1JMI2"/>
<protein>
    <recommendedName>
        <fullName evidence="2">Rho-GAP domain-containing protein</fullName>
    </recommendedName>
</protein>
<dbReference type="Gene3D" id="1.10.555.10">
    <property type="entry name" value="Rho GTPase activation protein"/>
    <property type="match status" value="1"/>
</dbReference>
<dbReference type="Pfam" id="PF00620">
    <property type="entry name" value="RhoGAP"/>
    <property type="match status" value="1"/>
</dbReference>
<feature type="compositionally biased region" description="Basic and acidic residues" evidence="1">
    <location>
        <begin position="86"/>
        <end position="125"/>
    </location>
</feature>
<feature type="compositionally biased region" description="Basic residues" evidence="1">
    <location>
        <begin position="74"/>
        <end position="85"/>
    </location>
</feature>
<dbReference type="InterPro" id="IPR000198">
    <property type="entry name" value="RhoGAP_dom"/>
</dbReference>
<dbReference type="InterPro" id="IPR008936">
    <property type="entry name" value="Rho_GTPase_activation_prot"/>
</dbReference>
<organism evidence="3 4">
    <name type="scientific">Strigamia maritima</name>
    <name type="common">European centipede</name>
    <name type="synonym">Geophilus maritimus</name>
    <dbReference type="NCBI Taxonomy" id="126957"/>
    <lineage>
        <taxon>Eukaryota</taxon>
        <taxon>Metazoa</taxon>
        <taxon>Ecdysozoa</taxon>
        <taxon>Arthropoda</taxon>
        <taxon>Myriapoda</taxon>
        <taxon>Chilopoda</taxon>
        <taxon>Pleurostigmophora</taxon>
        <taxon>Geophilomorpha</taxon>
        <taxon>Linotaeniidae</taxon>
        <taxon>Strigamia</taxon>
    </lineage>
</organism>
<dbReference type="PANTHER" id="PTHR12783">
    <property type="entry name" value="RALA BINDING PROTEIN 1 RALBP1"/>
    <property type="match status" value="1"/>
</dbReference>
<accession>T1JMI2</accession>
<sequence length="334" mass="38642">MDFESPDVEKDFPGLYASEATGKSPENDFSDDGHDKPSKKDLLIGKRKDKKDKGYVAFEGESSGDEMDGEQMGLKRKTSKVPFKFPRKDKSKDKVKEGKEEEKKEKKKEEEKKEKKKEKEKEKSKHVLKKKKSKSVGEEAFQRDERPIFGVPLDIAIERNKCHDGIELPAIVRECIDYIEEHGLPCEGIYRLSGVKSKVQQLRAKYDKGDEVYLYEHEPHIVASLLKLFLRELPEPVLTDKLKDQFEEVSAKRDQNEVLEGLKNLINKLPNSNRLLLSWIFVHMEHIISLEKQNKMNVQNVSIVLSPTMQISHCVLNALFMHSRELFKNVTFKK</sequence>
<dbReference type="InterPro" id="IPR039767">
    <property type="entry name" value="RALBP1"/>
</dbReference>
<dbReference type="GO" id="GO:0007264">
    <property type="term" value="P:small GTPase-mediated signal transduction"/>
    <property type="evidence" value="ECO:0007669"/>
    <property type="project" value="InterPro"/>
</dbReference>
<dbReference type="Proteomes" id="UP000014500">
    <property type="component" value="Unassembled WGS sequence"/>
</dbReference>
<dbReference type="eggNOG" id="KOG4370">
    <property type="taxonomic scope" value="Eukaryota"/>
</dbReference>
<dbReference type="PANTHER" id="PTHR12783:SF5">
    <property type="entry name" value="RALA-BINDING PROTEIN 1"/>
    <property type="match status" value="1"/>
</dbReference>
<dbReference type="PROSITE" id="PS50238">
    <property type="entry name" value="RHOGAP"/>
    <property type="match status" value="1"/>
</dbReference>
<dbReference type="EnsemblMetazoa" id="SMAR015062-RA">
    <property type="protein sequence ID" value="SMAR015062-PA"/>
    <property type="gene ID" value="SMAR015062"/>
</dbReference>
<feature type="region of interest" description="Disordered" evidence="1">
    <location>
        <begin position="1"/>
        <end position="138"/>
    </location>
</feature>
<evidence type="ECO:0000259" key="2">
    <source>
        <dbReference type="PROSITE" id="PS50238"/>
    </source>
</evidence>
<feature type="domain" description="Rho-GAP" evidence="2">
    <location>
        <begin position="151"/>
        <end position="334"/>
    </location>
</feature>
<evidence type="ECO:0000313" key="4">
    <source>
        <dbReference type="Proteomes" id="UP000014500"/>
    </source>
</evidence>
<dbReference type="SMART" id="SM00324">
    <property type="entry name" value="RhoGAP"/>
    <property type="match status" value="1"/>
</dbReference>
<dbReference type="GO" id="GO:0031267">
    <property type="term" value="F:small GTPase binding"/>
    <property type="evidence" value="ECO:0007669"/>
    <property type="project" value="InterPro"/>
</dbReference>
<feature type="compositionally biased region" description="Basic and acidic residues" evidence="1">
    <location>
        <begin position="31"/>
        <end position="54"/>
    </location>
</feature>
<proteinExistence type="predicted"/>
<dbReference type="HOGENOM" id="CLU_028068_0_0_1"/>
<dbReference type="OMA" id="AIGHENR"/>